<dbReference type="AlphaFoldDB" id="A0A4U6WZM7"/>
<proteinExistence type="predicted"/>
<dbReference type="Proteomes" id="UP000310108">
    <property type="component" value="Unassembled WGS sequence"/>
</dbReference>
<evidence type="ECO:0000313" key="3">
    <source>
        <dbReference type="Proteomes" id="UP000310108"/>
    </source>
</evidence>
<reference evidence="2 3" key="1">
    <citation type="journal article" date="2019" name="PLoS ONE">
        <title>Comparative genome analysis indicates high evolutionary potential of pathogenicity genes in Colletotrichum tanaceti.</title>
        <authorList>
            <person name="Lelwala R.V."/>
            <person name="Korhonen P.K."/>
            <person name="Young N.D."/>
            <person name="Scott J.B."/>
            <person name="Ades P.A."/>
            <person name="Gasser R.B."/>
            <person name="Taylor P.W.J."/>
        </authorList>
    </citation>
    <scope>NUCLEOTIDE SEQUENCE [LARGE SCALE GENOMIC DNA]</scope>
    <source>
        <strain evidence="2">BRIP57314</strain>
    </source>
</reference>
<evidence type="ECO:0000256" key="1">
    <source>
        <dbReference type="SAM" id="MobiDB-lite"/>
    </source>
</evidence>
<evidence type="ECO:0000313" key="2">
    <source>
        <dbReference type="EMBL" id="TKW48560.1"/>
    </source>
</evidence>
<protein>
    <submittedName>
        <fullName evidence="2">Uncharacterized protein</fullName>
    </submittedName>
</protein>
<name>A0A4U6WZM7_9PEZI</name>
<dbReference type="EMBL" id="PJEX01000892">
    <property type="protein sequence ID" value="TKW48560.1"/>
    <property type="molecule type" value="Genomic_DNA"/>
</dbReference>
<feature type="region of interest" description="Disordered" evidence="1">
    <location>
        <begin position="23"/>
        <end position="45"/>
    </location>
</feature>
<keyword evidence="3" id="KW-1185">Reference proteome</keyword>
<accession>A0A4U6WZM7</accession>
<feature type="non-terminal residue" evidence="2">
    <location>
        <position position="1"/>
    </location>
</feature>
<sequence>TASTITSEAASSQFVAALSVLPQSSRPRDAQASAQRDGKLGTGHPSMKIALAVTRSSGDEGKAVLARTRFQVPRIQGTTFPSFVTLTNVQYPSRDRWQSRENSRLLS</sequence>
<comment type="caution">
    <text evidence="2">The sequence shown here is derived from an EMBL/GenBank/DDBJ whole genome shotgun (WGS) entry which is preliminary data.</text>
</comment>
<organism evidence="2 3">
    <name type="scientific">Colletotrichum tanaceti</name>
    <dbReference type="NCBI Taxonomy" id="1306861"/>
    <lineage>
        <taxon>Eukaryota</taxon>
        <taxon>Fungi</taxon>
        <taxon>Dikarya</taxon>
        <taxon>Ascomycota</taxon>
        <taxon>Pezizomycotina</taxon>
        <taxon>Sordariomycetes</taxon>
        <taxon>Hypocreomycetidae</taxon>
        <taxon>Glomerellales</taxon>
        <taxon>Glomerellaceae</taxon>
        <taxon>Colletotrichum</taxon>
        <taxon>Colletotrichum destructivum species complex</taxon>
    </lineage>
</organism>
<gene>
    <name evidence="2" type="ORF">CTA1_3824</name>
</gene>